<reference evidence="3 4" key="2">
    <citation type="journal article" date="2008" name="Nature">
        <title>The Phaeodactylum genome reveals the evolutionary history of diatom genomes.</title>
        <authorList>
            <person name="Bowler C."/>
            <person name="Allen A.E."/>
            <person name="Badger J.H."/>
            <person name="Grimwood J."/>
            <person name="Jabbari K."/>
            <person name="Kuo A."/>
            <person name="Maheswari U."/>
            <person name="Martens C."/>
            <person name="Maumus F."/>
            <person name="Otillar R.P."/>
            <person name="Rayko E."/>
            <person name="Salamov A."/>
            <person name="Vandepoele K."/>
            <person name="Beszteri B."/>
            <person name="Gruber A."/>
            <person name="Heijde M."/>
            <person name="Katinka M."/>
            <person name="Mock T."/>
            <person name="Valentin K."/>
            <person name="Verret F."/>
            <person name="Berges J.A."/>
            <person name="Brownlee C."/>
            <person name="Cadoret J.P."/>
            <person name="Chiovitti A."/>
            <person name="Choi C.J."/>
            <person name="Coesel S."/>
            <person name="De Martino A."/>
            <person name="Detter J.C."/>
            <person name="Durkin C."/>
            <person name="Falciatore A."/>
            <person name="Fournet J."/>
            <person name="Haruta M."/>
            <person name="Huysman M.J."/>
            <person name="Jenkins B.D."/>
            <person name="Jiroutova K."/>
            <person name="Jorgensen R.E."/>
            <person name="Joubert Y."/>
            <person name="Kaplan A."/>
            <person name="Kroger N."/>
            <person name="Kroth P.G."/>
            <person name="La Roche J."/>
            <person name="Lindquist E."/>
            <person name="Lommer M."/>
            <person name="Martin-Jezequel V."/>
            <person name="Lopez P.J."/>
            <person name="Lucas S."/>
            <person name="Mangogna M."/>
            <person name="McGinnis K."/>
            <person name="Medlin L.K."/>
            <person name="Montsant A."/>
            <person name="Oudot-Le Secq M.P."/>
            <person name="Napoli C."/>
            <person name="Obornik M."/>
            <person name="Parker M.S."/>
            <person name="Petit J.L."/>
            <person name="Porcel B.M."/>
            <person name="Poulsen N."/>
            <person name="Robison M."/>
            <person name="Rychlewski L."/>
            <person name="Rynearson T.A."/>
            <person name="Schmutz J."/>
            <person name="Shapiro H."/>
            <person name="Siaut M."/>
            <person name="Stanley M."/>
            <person name="Sussman M.R."/>
            <person name="Taylor A.R."/>
            <person name="Vardi A."/>
            <person name="von Dassow P."/>
            <person name="Vyverman W."/>
            <person name="Willis A."/>
            <person name="Wyrwicz L.S."/>
            <person name="Rokhsar D.S."/>
            <person name="Weissenbach J."/>
            <person name="Armbrust E.V."/>
            <person name="Green B.R."/>
            <person name="Van de Peer Y."/>
            <person name="Grigoriev I.V."/>
        </authorList>
    </citation>
    <scope>NUCLEOTIDE SEQUENCE [LARGE SCALE GENOMIC DNA]</scope>
    <source>
        <strain evidence="3 4">CCMP1335</strain>
    </source>
</reference>
<dbReference type="AlphaFoldDB" id="B8BWS1"/>
<dbReference type="InterPro" id="IPR002889">
    <property type="entry name" value="WSC_carb-bd"/>
</dbReference>
<dbReference type="KEGG" id="tps:THAPSDRAFT_21592"/>
<dbReference type="InParanoid" id="B8BWS1"/>
<feature type="domain" description="WSC" evidence="2">
    <location>
        <begin position="44"/>
        <end position="150"/>
    </location>
</feature>
<evidence type="ECO:0000313" key="3">
    <source>
        <dbReference type="EMBL" id="EED93578.1"/>
    </source>
</evidence>
<dbReference type="GeneID" id="7442436"/>
<gene>
    <name evidence="3" type="ORF">THAPSDRAFT_21592</name>
</gene>
<sequence>MKASILTALSILSVATATSLRGDFQSDIIQDTPNRHLQQECVARSTYLGCYANKNADRALPVEAFGDKSRGHTAAECESMCSDMGYNVWGREFKGQCFCGILGEHEKHGMTSGCDCCGENVGGNKFCAYTLLSSAPGCVGSGTNSEYVGCYADKNLQRALPIRIPGRQHTPIDCETECGARGYDYFAREFRGQCFCGTGGYDVHGPTAGCDCCGENVGGGKMCVWMK</sequence>
<keyword evidence="4" id="KW-1185">Reference proteome</keyword>
<feature type="chain" id="PRO_5002869394" description="WSC domain-containing protein" evidence="1">
    <location>
        <begin position="18"/>
        <end position="227"/>
    </location>
</feature>
<name>B8BWS1_THAPS</name>
<protein>
    <recommendedName>
        <fullName evidence="2">WSC domain-containing protein</fullName>
    </recommendedName>
</protein>
<evidence type="ECO:0000256" key="1">
    <source>
        <dbReference type="SAM" id="SignalP"/>
    </source>
</evidence>
<feature type="signal peptide" evidence="1">
    <location>
        <begin position="1"/>
        <end position="17"/>
    </location>
</feature>
<evidence type="ECO:0000259" key="2">
    <source>
        <dbReference type="PROSITE" id="PS51212"/>
    </source>
</evidence>
<organism evidence="3 4">
    <name type="scientific">Thalassiosira pseudonana</name>
    <name type="common">Marine diatom</name>
    <name type="synonym">Cyclotella nana</name>
    <dbReference type="NCBI Taxonomy" id="35128"/>
    <lineage>
        <taxon>Eukaryota</taxon>
        <taxon>Sar</taxon>
        <taxon>Stramenopiles</taxon>
        <taxon>Ochrophyta</taxon>
        <taxon>Bacillariophyta</taxon>
        <taxon>Coscinodiscophyceae</taxon>
        <taxon>Thalassiosirophycidae</taxon>
        <taxon>Thalassiosirales</taxon>
        <taxon>Thalassiosiraceae</taxon>
        <taxon>Thalassiosira</taxon>
    </lineage>
</organism>
<dbReference type="eggNOG" id="ENOG502RUKB">
    <property type="taxonomic scope" value="Eukaryota"/>
</dbReference>
<dbReference type="STRING" id="35128.B8BWS1"/>
<evidence type="ECO:0000313" key="4">
    <source>
        <dbReference type="Proteomes" id="UP000001449"/>
    </source>
</evidence>
<reference evidence="3 4" key="1">
    <citation type="journal article" date="2004" name="Science">
        <title>The genome of the diatom Thalassiosira pseudonana: ecology, evolution, and metabolism.</title>
        <authorList>
            <person name="Armbrust E.V."/>
            <person name="Berges J.A."/>
            <person name="Bowler C."/>
            <person name="Green B.R."/>
            <person name="Martinez D."/>
            <person name="Putnam N.H."/>
            <person name="Zhou S."/>
            <person name="Allen A.E."/>
            <person name="Apt K.E."/>
            <person name="Bechner M."/>
            <person name="Brzezinski M.A."/>
            <person name="Chaal B.K."/>
            <person name="Chiovitti A."/>
            <person name="Davis A.K."/>
            <person name="Demarest M.S."/>
            <person name="Detter J.C."/>
            <person name="Glavina T."/>
            <person name="Goodstein D."/>
            <person name="Hadi M.Z."/>
            <person name="Hellsten U."/>
            <person name="Hildebrand M."/>
            <person name="Jenkins B.D."/>
            <person name="Jurka J."/>
            <person name="Kapitonov V.V."/>
            <person name="Kroger N."/>
            <person name="Lau W.W."/>
            <person name="Lane T.W."/>
            <person name="Larimer F.W."/>
            <person name="Lippmeier J.C."/>
            <person name="Lucas S."/>
            <person name="Medina M."/>
            <person name="Montsant A."/>
            <person name="Obornik M."/>
            <person name="Parker M.S."/>
            <person name="Palenik B."/>
            <person name="Pazour G.J."/>
            <person name="Richardson P.M."/>
            <person name="Rynearson T.A."/>
            <person name="Saito M.A."/>
            <person name="Schwartz D.C."/>
            <person name="Thamatrakoln K."/>
            <person name="Valentin K."/>
            <person name="Vardi A."/>
            <person name="Wilkerson F.P."/>
            <person name="Rokhsar D.S."/>
        </authorList>
    </citation>
    <scope>NUCLEOTIDE SEQUENCE [LARGE SCALE GENOMIC DNA]</scope>
    <source>
        <strain evidence="3 4">CCMP1335</strain>
    </source>
</reference>
<dbReference type="RefSeq" id="XP_002288142.1">
    <property type="nucleotide sequence ID" value="XM_002288106.1"/>
</dbReference>
<dbReference type="Pfam" id="PF01822">
    <property type="entry name" value="WSC"/>
    <property type="match status" value="1"/>
</dbReference>
<accession>B8BWS1</accession>
<dbReference type="Proteomes" id="UP000001449">
    <property type="component" value="Chromosome 3"/>
</dbReference>
<keyword evidence="1" id="KW-0732">Signal</keyword>
<dbReference type="EMBL" id="CM000640">
    <property type="protein sequence ID" value="EED93578.1"/>
    <property type="molecule type" value="Genomic_DNA"/>
</dbReference>
<dbReference type="OMA" id="CHCGTGL"/>
<dbReference type="HOGENOM" id="CLU_1221812_0_0_1"/>
<dbReference type="PROSITE" id="PS51212">
    <property type="entry name" value="WSC"/>
    <property type="match status" value="1"/>
</dbReference>
<dbReference type="PaxDb" id="35128-Thaps21592"/>
<proteinExistence type="predicted"/>